<dbReference type="Proteomes" id="UP000315628">
    <property type="component" value="Unassembled WGS sequence"/>
</dbReference>
<organism evidence="7 8">
    <name type="scientific">Marihabitans asiaticum</name>
    <dbReference type="NCBI Taxonomy" id="415218"/>
    <lineage>
        <taxon>Bacteria</taxon>
        <taxon>Bacillati</taxon>
        <taxon>Actinomycetota</taxon>
        <taxon>Actinomycetes</taxon>
        <taxon>Micrococcales</taxon>
        <taxon>Intrasporangiaceae</taxon>
        <taxon>Marihabitans</taxon>
    </lineage>
</organism>
<keyword evidence="1" id="KW-1003">Cell membrane</keyword>
<evidence type="ECO:0000313" key="8">
    <source>
        <dbReference type="Proteomes" id="UP000315628"/>
    </source>
</evidence>
<evidence type="ECO:0000256" key="3">
    <source>
        <dbReference type="ARBA" id="ARBA00022989"/>
    </source>
</evidence>
<dbReference type="Gene3D" id="3.30.70.2390">
    <property type="match status" value="2"/>
</dbReference>
<feature type="domain" description="LytR/CpsA/Psr regulator C-terminal" evidence="6">
    <location>
        <begin position="187"/>
        <end position="276"/>
    </location>
</feature>
<gene>
    <name evidence="7" type="ORF">FB557_1331</name>
</gene>
<keyword evidence="3 5" id="KW-1133">Transmembrane helix</keyword>
<comment type="caution">
    <text evidence="7">The sequence shown here is derived from an EMBL/GenBank/DDBJ whole genome shotgun (WGS) entry which is preliminary data.</text>
</comment>
<accession>A0A560WDQ7</accession>
<dbReference type="InterPro" id="IPR027381">
    <property type="entry name" value="LytR/CpsA/Psr_C"/>
</dbReference>
<protein>
    <submittedName>
        <fullName evidence="7">LytR cell envelope-related transcriptional attenuator</fullName>
    </submittedName>
</protein>
<evidence type="ECO:0000256" key="1">
    <source>
        <dbReference type="ARBA" id="ARBA00022475"/>
    </source>
</evidence>
<evidence type="ECO:0000256" key="2">
    <source>
        <dbReference type="ARBA" id="ARBA00022692"/>
    </source>
</evidence>
<feature type="transmembrane region" description="Helical" evidence="5">
    <location>
        <begin position="40"/>
        <end position="62"/>
    </location>
</feature>
<evidence type="ECO:0000256" key="5">
    <source>
        <dbReference type="SAM" id="Phobius"/>
    </source>
</evidence>
<sequence length="305" mass="32899">MAEEQGRWTERPTAGYEVLRVDELDPAAKRELARRRRRRAVMFLTLPGLVLASATVATAYSLDLLGTSEPTCVAERVVAPARDSFTITLLNSNDTDGLAGSVSRSLQERGFVVGEVGNADDNVYVKGAATIYHGADGRDNAALLQQQVPGSKLWADGRAGSDVQLVLGYGYDRLRDEPEPPPPAPSEITVSVYNTTFREGLAQDVSDELAERGFKPGETGNDPTGAFLPDDVAIIRFGPDGAKAAKRLDDYVDDAVLTEVDNREGESIDLVLGNQYAGLVPVTEVPEVKPFVRPADHIERPCTTS</sequence>
<dbReference type="PANTHER" id="PTHR33392:SF8">
    <property type="entry name" value="REGULATORY PROTEIN MSRR"/>
    <property type="match status" value="1"/>
</dbReference>
<dbReference type="EMBL" id="VIUW01000002">
    <property type="protein sequence ID" value="TWD15801.1"/>
    <property type="molecule type" value="Genomic_DNA"/>
</dbReference>
<evidence type="ECO:0000313" key="7">
    <source>
        <dbReference type="EMBL" id="TWD15801.1"/>
    </source>
</evidence>
<dbReference type="RefSeq" id="WP_170236219.1">
    <property type="nucleotide sequence ID" value="NZ_BAAAYT010000001.1"/>
</dbReference>
<keyword evidence="4 5" id="KW-0472">Membrane</keyword>
<feature type="domain" description="LytR/CpsA/Psr regulator C-terminal" evidence="6">
    <location>
        <begin position="85"/>
        <end position="171"/>
    </location>
</feature>
<evidence type="ECO:0000256" key="4">
    <source>
        <dbReference type="ARBA" id="ARBA00023136"/>
    </source>
</evidence>
<evidence type="ECO:0000259" key="6">
    <source>
        <dbReference type="Pfam" id="PF13399"/>
    </source>
</evidence>
<reference evidence="7 8" key="1">
    <citation type="submission" date="2019-06" db="EMBL/GenBank/DDBJ databases">
        <title>Sequencing the genomes of 1000 actinobacteria strains.</title>
        <authorList>
            <person name="Klenk H.-P."/>
        </authorList>
    </citation>
    <scope>NUCLEOTIDE SEQUENCE [LARGE SCALE GENOMIC DNA]</scope>
    <source>
        <strain evidence="7 8">DSM 18935</strain>
    </source>
</reference>
<dbReference type="Pfam" id="PF13399">
    <property type="entry name" value="LytR_C"/>
    <property type="match status" value="2"/>
</dbReference>
<dbReference type="InterPro" id="IPR050922">
    <property type="entry name" value="LytR/CpsA/Psr_CW_biosynth"/>
</dbReference>
<proteinExistence type="predicted"/>
<dbReference type="AlphaFoldDB" id="A0A560WDQ7"/>
<keyword evidence="8" id="KW-1185">Reference proteome</keyword>
<name>A0A560WDQ7_9MICO</name>
<keyword evidence="2 5" id="KW-0812">Transmembrane</keyword>
<dbReference type="PANTHER" id="PTHR33392">
    <property type="entry name" value="POLYISOPRENYL-TEICHOIC ACID--PEPTIDOGLYCAN TEICHOIC ACID TRANSFERASE TAGU"/>
    <property type="match status" value="1"/>
</dbReference>